<dbReference type="RefSeq" id="WP_126783988.1">
    <property type="nucleotide sequence ID" value="NZ_PIQF01000001.1"/>
</dbReference>
<dbReference type="CDD" id="cd07035">
    <property type="entry name" value="TPP_PYR_POX_like"/>
    <property type="match status" value="1"/>
</dbReference>
<dbReference type="GO" id="GO:0009097">
    <property type="term" value="P:isoleucine biosynthetic process"/>
    <property type="evidence" value="ECO:0007669"/>
    <property type="project" value="TreeGrafter"/>
</dbReference>
<dbReference type="PANTHER" id="PTHR18968:SF13">
    <property type="entry name" value="ACETOLACTATE SYNTHASE CATALYTIC SUBUNIT, MITOCHONDRIAL"/>
    <property type="match status" value="1"/>
</dbReference>
<evidence type="ECO:0000259" key="5">
    <source>
        <dbReference type="Pfam" id="PF00205"/>
    </source>
</evidence>
<evidence type="ECO:0000259" key="7">
    <source>
        <dbReference type="Pfam" id="PF02776"/>
    </source>
</evidence>
<evidence type="ECO:0000256" key="2">
    <source>
        <dbReference type="ARBA" id="ARBA00007812"/>
    </source>
</evidence>
<dbReference type="CDD" id="cd00568">
    <property type="entry name" value="TPP_enzymes"/>
    <property type="match status" value="1"/>
</dbReference>
<dbReference type="InterPro" id="IPR011766">
    <property type="entry name" value="TPP_enzyme_TPP-bd"/>
</dbReference>
<dbReference type="PANTHER" id="PTHR18968">
    <property type="entry name" value="THIAMINE PYROPHOSPHATE ENZYMES"/>
    <property type="match status" value="1"/>
</dbReference>
<dbReference type="GO" id="GO:0000287">
    <property type="term" value="F:magnesium ion binding"/>
    <property type="evidence" value="ECO:0007669"/>
    <property type="project" value="InterPro"/>
</dbReference>
<dbReference type="GO" id="GO:0005948">
    <property type="term" value="C:acetolactate synthase complex"/>
    <property type="evidence" value="ECO:0007669"/>
    <property type="project" value="TreeGrafter"/>
</dbReference>
<dbReference type="Pfam" id="PF02775">
    <property type="entry name" value="TPP_enzyme_C"/>
    <property type="match status" value="1"/>
</dbReference>
<dbReference type="Gene3D" id="3.40.50.1220">
    <property type="entry name" value="TPP-binding domain"/>
    <property type="match status" value="1"/>
</dbReference>
<keyword evidence="3 4" id="KW-0786">Thiamine pyrophosphate</keyword>
<dbReference type="InterPro" id="IPR029061">
    <property type="entry name" value="THDP-binding"/>
</dbReference>
<dbReference type="EMBL" id="PIQF01000001">
    <property type="protein sequence ID" value="RUO77719.1"/>
    <property type="molecule type" value="Genomic_DNA"/>
</dbReference>
<dbReference type="Proteomes" id="UP000287908">
    <property type="component" value="Unassembled WGS sequence"/>
</dbReference>
<comment type="caution">
    <text evidence="8">The sequence shown here is derived from an EMBL/GenBank/DDBJ whole genome shotgun (WGS) entry which is preliminary data.</text>
</comment>
<keyword evidence="9" id="KW-1185">Reference proteome</keyword>
<dbReference type="Pfam" id="PF00205">
    <property type="entry name" value="TPP_enzyme_M"/>
    <property type="match status" value="1"/>
</dbReference>
<evidence type="ECO:0000259" key="6">
    <source>
        <dbReference type="Pfam" id="PF02775"/>
    </source>
</evidence>
<dbReference type="GO" id="GO:0030976">
    <property type="term" value="F:thiamine pyrophosphate binding"/>
    <property type="evidence" value="ECO:0007669"/>
    <property type="project" value="InterPro"/>
</dbReference>
<dbReference type="InterPro" id="IPR029035">
    <property type="entry name" value="DHS-like_NAD/FAD-binding_dom"/>
</dbReference>
<evidence type="ECO:0000313" key="9">
    <source>
        <dbReference type="Proteomes" id="UP000287908"/>
    </source>
</evidence>
<dbReference type="PROSITE" id="PS00187">
    <property type="entry name" value="TPP_ENZYMES"/>
    <property type="match status" value="1"/>
</dbReference>
<dbReference type="AlphaFoldDB" id="A0A432ZIF9"/>
<dbReference type="GO" id="GO:0050660">
    <property type="term" value="F:flavin adenine dinucleotide binding"/>
    <property type="evidence" value="ECO:0007669"/>
    <property type="project" value="TreeGrafter"/>
</dbReference>
<feature type="domain" description="Thiamine pyrophosphate enzyme central" evidence="5">
    <location>
        <begin position="204"/>
        <end position="336"/>
    </location>
</feature>
<feature type="domain" description="Thiamine pyrophosphate enzyme N-terminal TPP-binding" evidence="7">
    <location>
        <begin position="4"/>
        <end position="127"/>
    </location>
</feature>
<accession>A0A432ZIF9</accession>
<comment type="cofactor">
    <cofactor evidence="1">
        <name>thiamine diphosphate</name>
        <dbReference type="ChEBI" id="CHEBI:58937"/>
    </cofactor>
</comment>
<proteinExistence type="inferred from homology"/>
<dbReference type="GO" id="GO:0003984">
    <property type="term" value="F:acetolactate synthase activity"/>
    <property type="evidence" value="ECO:0007669"/>
    <property type="project" value="TreeGrafter"/>
</dbReference>
<evidence type="ECO:0000256" key="1">
    <source>
        <dbReference type="ARBA" id="ARBA00001964"/>
    </source>
</evidence>
<feature type="domain" description="Thiamine pyrophosphate enzyme TPP-binding" evidence="6">
    <location>
        <begin position="400"/>
        <end position="547"/>
    </location>
</feature>
<evidence type="ECO:0000256" key="3">
    <source>
        <dbReference type="ARBA" id="ARBA00023052"/>
    </source>
</evidence>
<dbReference type="InterPro" id="IPR012001">
    <property type="entry name" value="Thiamin_PyroP_enz_TPP-bd_dom"/>
</dbReference>
<dbReference type="GO" id="GO:0009099">
    <property type="term" value="P:L-valine biosynthetic process"/>
    <property type="evidence" value="ECO:0007669"/>
    <property type="project" value="TreeGrafter"/>
</dbReference>
<dbReference type="Gene3D" id="3.40.50.970">
    <property type="match status" value="2"/>
</dbReference>
<dbReference type="SUPFAM" id="SSF52467">
    <property type="entry name" value="DHS-like NAD/FAD-binding domain"/>
    <property type="match status" value="1"/>
</dbReference>
<dbReference type="OrthoDB" id="9785953at2"/>
<protein>
    <submittedName>
        <fullName evidence="8">Acetolactate synthase large subunit</fullName>
    </submittedName>
</protein>
<evidence type="ECO:0000256" key="4">
    <source>
        <dbReference type="RuleBase" id="RU362132"/>
    </source>
</evidence>
<dbReference type="InterPro" id="IPR045229">
    <property type="entry name" value="TPP_enz"/>
</dbReference>
<dbReference type="InterPro" id="IPR012000">
    <property type="entry name" value="Thiamin_PyroP_enz_cen_dom"/>
</dbReference>
<evidence type="ECO:0000313" key="8">
    <source>
        <dbReference type="EMBL" id="RUO77719.1"/>
    </source>
</evidence>
<organism evidence="8 9">
    <name type="scientific">Idiomarina seosinensis</name>
    <dbReference type="NCBI Taxonomy" id="281739"/>
    <lineage>
        <taxon>Bacteria</taxon>
        <taxon>Pseudomonadati</taxon>
        <taxon>Pseudomonadota</taxon>
        <taxon>Gammaproteobacteria</taxon>
        <taxon>Alteromonadales</taxon>
        <taxon>Idiomarinaceae</taxon>
        <taxon>Idiomarina</taxon>
    </lineage>
</organism>
<gene>
    <name evidence="8" type="ORF">CWI81_04375</name>
</gene>
<reference evidence="8 9" key="1">
    <citation type="journal article" date="2011" name="Front. Microbiol.">
        <title>Genomic signatures of strain selection and enhancement in Bacillus atrophaeus var. globigii, a historical biowarfare simulant.</title>
        <authorList>
            <person name="Gibbons H.S."/>
            <person name="Broomall S.M."/>
            <person name="McNew L.A."/>
            <person name="Daligault H."/>
            <person name="Chapman C."/>
            <person name="Bruce D."/>
            <person name="Karavis M."/>
            <person name="Krepps M."/>
            <person name="McGregor P.A."/>
            <person name="Hong C."/>
            <person name="Park K.H."/>
            <person name="Akmal A."/>
            <person name="Feldman A."/>
            <person name="Lin J.S."/>
            <person name="Chang W.E."/>
            <person name="Higgs B.W."/>
            <person name="Demirev P."/>
            <person name="Lindquist J."/>
            <person name="Liem A."/>
            <person name="Fochler E."/>
            <person name="Read T.D."/>
            <person name="Tapia R."/>
            <person name="Johnson S."/>
            <person name="Bishop-Lilly K.A."/>
            <person name="Detter C."/>
            <person name="Han C."/>
            <person name="Sozhamannan S."/>
            <person name="Rosenzweig C.N."/>
            <person name="Skowronski E.W."/>
        </authorList>
    </citation>
    <scope>NUCLEOTIDE SEQUENCE [LARGE SCALE GENOMIC DNA]</scope>
    <source>
        <strain evidence="8 9">CL-SP19</strain>
    </source>
</reference>
<dbReference type="InterPro" id="IPR000399">
    <property type="entry name" value="TPP-bd_CS"/>
</dbReference>
<dbReference type="Pfam" id="PF02776">
    <property type="entry name" value="TPP_enzyme_N"/>
    <property type="match status" value="1"/>
</dbReference>
<sequence length="588" mass="64135">MKKNAAELTVFALEQLGIRHTFGIPGVHNTELYDALNSSEQIEPILVTHEGGAAFMADGVSRAAKQHAQQNSEIGVLAIVPAAGFTHAASGIGEAFLDGIPMLVITGGTRTDTGNRYQLHGVDQLELAKPITKAAYRIEHQDDVIDTIYRAYQQATEGKPGPVLIEIPVNLQLFTDTVSKPLTYQNYLDRQPLKEPRELPELTAKAVELLVNAKRPGLFVGWGARGAKKQLINLADKLQIPVTTTLQGLSSFPHTHPLHAGFGFSPSAVPAAQYAFKDCDVLLAIGTRFSEIPTGSFSAVVPDNLIHVDIDGSVFNQNYVAKLAIGADAEDFLDELLAQLKDIPARNENKELISGIEKRKSDYHQQWLEHDSGERVNPARFFNQLRQKMDDDAITVLDDGNHTFLTAELYPLAEPAILLTPTDYNAMGYAVPAAIGAKFAQPDKQVFAIVGDGCFMMTCMEILTAASNKLGVMYFVFNDGELSQIAQAQQMPYNRKPCTQIGQADFEGVAQATGAGYVEIKDDSSISDGITEALKISAEDRPVIVNVAIDYSKQTAFTSGTTKSTFKRFPLSQRIRIGTRAVMRKLRG</sequence>
<name>A0A432ZIF9_9GAMM</name>
<comment type="similarity">
    <text evidence="2 4">Belongs to the TPP enzyme family.</text>
</comment>
<dbReference type="SUPFAM" id="SSF52518">
    <property type="entry name" value="Thiamin diphosphate-binding fold (THDP-binding)"/>
    <property type="match status" value="2"/>
</dbReference>